<reference evidence="2 3" key="1">
    <citation type="submission" date="2019-05" db="EMBL/GenBank/DDBJ databases">
        <title>Comparative genomics and metabolomics analyses of clavulanic acid producing Streptomyces species provides insight into specialized metabolism and evolution of beta-lactam biosynthetic gene clusters.</title>
        <authorList>
            <person name="Moore M.A."/>
            <person name="Cruz-Morales P."/>
            <person name="Barona Gomez F."/>
            <person name="Kapil T."/>
        </authorList>
    </citation>
    <scope>NUCLEOTIDE SEQUENCE [LARGE SCALE GENOMIC DNA]</scope>
    <source>
        <strain evidence="2 3">NRRL 5741</strain>
    </source>
</reference>
<dbReference type="EMBL" id="VCLA01000171">
    <property type="protein sequence ID" value="MQT03573.1"/>
    <property type="molecule type" value="Genomic_DNA"/>
</dbReference>
<dbReference type="AlphaFoldDB" id="A0A646KMW2"/>
<accession>A0A646KMW2</accession>
<evidence type="ECO:0000256" key="1">
    <source>
        <dbReference type="SAM" id="MobiDB-lite"/>
    </source>
</evidence>
<proteinExistence type="predicted"/>
<feature type="region of interest" description="Disordered" evidence="1">
    <location>
        <begin position="32"/>
        <end position="55"/>
    </location>
</feature>
<comment type="caution">
    <text evidence="2">The sequence shown here is derived from an EMBL/GenBank/DDBJ whole genome shotgun (WGS) entry which is preliminary data.</text>
</comment>
<gene>
    <name evidence="2" type="ORF">FF041_26395</name>
</gene>
<organism evidence="2 3">
    <name type="scientific">Streptomyces jumonjinensis</name>
    <dbReference type="NCBI Taxonomy" id="1945"/>
    <lineage>
        <taxon>Bacteria</taxon>
        <taxon>Bacillati</taxon>
        <taxon>Actinomycetota</taxon>
        <taxon>Actinomycetes</taxon>
        <taxon>Kitasatosporales</taxon>
        <taxon>Streptomycetaceae</taxon>
        <taxon>Streptomyces</taxon>
    </lineage>
</organism>
<evidence type="ECO:0000313" key="3">
    <source>
        <dbReference type="Proteomes" id="UP000419138"/>
    </source>
</evidence>
<keyword evidence="3" id="KW-1185">Reference proteome</keyword>
<dbReference type="Proteomes" id="UP000419138">
    <property type="component" value="Unassembled WGS sequence"/>
</dbReference>
<protein>
    <submittedName>
        <fullName evidence="2">Uncharacterized protein</fullName>
    </submittedName>
</protein>
<dbReference type="OrthoDB" id="10008535at2"/>
<sequence length="138" mass="15158">MNTSEPWWSIWQAMHRRVTDFPPPVEALARRCGESASRSTETTRPPAPIPMTGADSGALVTSSRVFGSLNAAFAGGRRVFFTSTYGLAPAGCQENDTASRASFWVMRSATASRENRMCIGRSTRIRASSSEKLHGMWR</sequence>
<evidence type="ECO:0000313" key="2">
    <source>
        <dbReference type="EMBL" id="MQT03573.1"/>
    </source>
</evidence>
<name>A0A646KMW2_STRJU</name>